<dbReference type="EMBL" id="VBTY01000176">
    <property type="protein sequence ID" value="MDG3496358.1"/>
    <property type="molecule type" value="Genomic_DNA"/>
</dbReference>
<name>A0A9X4M9L9_9CYAN</name>
<protein>
    <submittedName>
        <fullName evidence="1">Uncharacterized protein</fullName>
    </submittedName>
</protein>
<reference evidence="1" key="1">
    <citation type="submission" date="2019-05" db="EMBL/GenBank/DDBJ databases">
        <title>Whole genome sequencing of Pseudanabaena catenata USMAC16.</title>
        <authorList>
            <person name="Khan Z."/>
            <person name="Omar W.M."/>
            <person name="Convey P."/>
            <person name="Merican F."/>
            <person name="Najimudin N."/>
        </authorList>
    </citation>
    <scope>NUCLEOTIDE SEQUENCE</scope>
    <source>
        <strain evidence="1">USMAC16</strain>
    </source>
</reference>
<evidence type="ECO:0000313" key="1">
    <source>
        <dbReference type="EMBL" id="MDG3496358.1"/>
    </source>
</evidence>
<sequence>KMSGGAERRHSSLGFYVLRKPAAFFRMDHQTLRRESWRFAPTFSSYTFGGGTGFIFCQKKRYDVYTIV</sequence>
<accession>A0A9X4M9L9</accession>
<proteinExistence type="predicted"/>
<keyword evidence="2" id="KW-1185">Reference proteome</keyword>
<gene>
    <name evidence="1" type="ORF">FEV09_17605</name>
</gene>
<evidence type="ECO:0000313" key="2">
    <source>
        <dbReference type="Proteomes" id="UP001152872"/>
    </source>
</evidence>
<feature type="non-terminal residue" evidence="1">
    <location>
        <position position="1"/>
    </location>
</feature>
<dbReference type="RefSeq" id="WP_158467649.1">
    <property type="nucleotide sequence ID" value="NZ_VBTY01000176.1"/>
</dbReference>
<organism evidence="1 2">
    <name type="scientific">Pseudanabaena catenata USMAC16</name>
    <dbReference type="NCBI Taxonomy" id="1855837"/>
    <lineage>
        <taxon>Bacteria</taxon>
        <taxon>Bacillati</taxon>
        <taxon>Cyanobacteriota</taxon>
        <taxon>Cyanophyceae</taxon>
        <taxon>Pseudanabaenales</taxon>
        <taxon>Pseudanabaenaceae</taxon>
        <taxon>Pseudanabaena</taxon>
    </lineage>
</organism>
<comment type="caution">
    <text evidence="1">The sequence shown here is derived from an EMBL/GenBank/DDBJ whole genome shotgun (WGS) entry which is preliminary data.</text>
</comment>
<dbReference type="Proteomes" id="UP001152872">
    <property type="component" value="Unassembled WGS sequence"/>
</dbReference>
<dbReference type="AlphaFoldDB" id="A0A9X4M9L9"/>